<dbReference type="CDD" id="cd06257">
    <property type="entry name" value="DnaJ"/>
    <property type="match status" value="1"/>
</dbReference>
<dbReference type="GeneID" id="72064297"/>
<dbReference type="OrthoDB" id="10250354at2759"/>
<evidence type="ECO:0000256" key="2">
    <source>
        <dbReference type="SAM" id="MobiDB-lite"/>
    </source>
</evidence>
<organism evidence="6 7">
    <name type="scientific">Purpureocillium takamizusanense</name>
    <dbReference type="NCBI Taxonomy" id="2060973"/>
    <lineage>
        <taxon>Eukaryota</taxon>
        <taxon>Fungi</taxon>
        <taxon>Dikarya</taxon>
        <taxon>Ascomycota</taxon>
        <taxon>Pezizomycotina</taxon>
        <taxon>Sordariomycetes</taxon>
        <taxon>Hypocreomycetidae</taxon>
        <taxon>Hypocreales</taxon>
        <taxon>Ophiocordycipitaceae</taxon>
        <taxon>Purpureocillium</taxon>
    </lineage>
</organism>
<dbReference type="EMBL" id="CP086355">
    <property type="protein sequence ID" value="UNI15841.1"/>
    <property type="molecule type" value="Genomic_DNA"/>
</dbReference>
<feature type="compositionally biased region" description="Low complexity" evidence="2">
    <location>
        <begin position="199"/>
        <end position="210"/>
    </location>
</feature>
<evidence type="ECO:0000313" key="6">
    <source>
        <dbReference type="EMBL" id="UNI15841.1"/>
    </source>
</evidence>
<dbReference type="InterPro" id="IPR051938">
    <property type="entry name" value="Apopto_cytoskel_mod"/>
</dbReference>
<feature type="compositionally biased region" description="Basic and acidic residues" evidence="2">
    <location>
        <begin position="245"/>
        <end position="268"/>
    </location>
</feature>
<feature type="chain" id="PRO_5040319805" description="J domain-containing protein" evidence="4">
    <location>
        <begin position="24"/>
        <end position="326"/>
    </location>
</feature>
<feature type="signal peptide" evidence="4">
    <location>
        <begin position="1"/>
        <end position="23"/>
    </location>
</feature>
<dbReference type="InterPro" id="IPR036869">
    <property type="entry name" value="J_dom_sf"/>
</dbReference>
<keyword evidence="7" id="KW-1185">Reference proteome</keyword>
<keyword evidence="3" id="KW-0472">Membrane</keyword>
<dbReference type="Pfam" id="PF00226">
    <property type="entry name" value="DnaJ"/>
    <property type="match status" value="1"/>
</dbReference>
<evidence type="ECO:0000256" key="1">
    <source>
        <dbReference type="ARBA" id="ARBA00023186"/>
    </source>
</evidence>
<keyword evidence="4" id="KW-0732">Signal</keyword>
<feature type="compositionally biased region" description="Basic residues" evidence="2">
    <location>
        <begin position="217"/>
        <end position="231"/>
    </location>
</feature>
<sequence length="326" mass="36471">MPPHHHLHRRPPLLLLRSLAADCFAPLRPPPPPPPVSIAARALHASRPRRSDAVAAKNHYERLNVRHDASPGEIKKSFYALSKAHHPDANPTDPSAANTFSLLSESYTLLSDPSRRAAYDRDVLRLHHPHHRADHHRPGASYSSTSAAGGRAPSGLSRRRGTFRGPPPSFYRSGGWGTQADKRRRAHEESTGGAEERQQQQSSGPSSSSSTANPWAHAHHHHHHHHHHHQQQQHAGMGPGSSPFHDAHASPHFDREGHTRTHQREDRRRWQRARRAVGDDGVEFEPQTSLAGHFLIVAGILGATFLAPFIYLQFMRLGRRKKERES</sequence>
<dbReference type="RefSeq" id="XP_047839322.1">
    <property type="nucleotide sequence ID" value="XM_047983352.1"/>
</dbReference>
<dbReference type="KEGG" id="ptkz:JDV02_002336"/>
<protein>
    <recommendedName>
        <fullName evidence="5">J domain-containing protein</fullName>
    </recommendedName>
</protein>
<keyword evidence="3" id="KW-0812">Transmembrane</keyword>
<feature type="compositionally biased region" description="Low complexity" evidence="2">
    <location>
        <begin position="139"/>
        <end position="151"/>
    </location>
</feature>
<feature type="compositionally biased region" description="Basic and acidic residues" evidence="2">
    <location>
        <begin position="186"/>
        <end position="198"/>
    </location>
</feature>
<accession>A0A9Q8QBD3</accession>
<dbReference type="PANTHER" id="PTHR44145">
    <property type="entry name" value="DNAJ HOMOLOG SUBFAMILY A MEMBER 3, MITOCHONDRIAL"/>
    <property type="match status" value="1"/>
</dbReference>
<feature type="region of interest" description="Disordered" evidence="2">
    <location>
        <begin position="129"/>
        <end position="272"/>
    </location>
</feature>
<evidence type="ECO:0000256" key="4">
    <source>
        <dbReference type="SAM" id="SignalP"/>
    </source>
</evidence>
<dbReference type="SMART" id="SM00271">
    <property type="entry name" value="DnaJ"/>
    <property type="match status" value="1"/>
</dbReference>
<keyword evidence="3" id="KW-1133">Transmembrane helix</keyword>
<dbReference type="PRINTS" id="PR00625">
    <property type="entry name" value="JDOMAIN"/>
</dbReference>
<dbReference type="InterPro" id="IPR001623">
    <property type="entry name" value="DnaJ_domain"/>
</dbReference>
<dbReference type="PANTHER" id="PTHR44145:SF3">
    <property type="entry name" value="DNAJ HOMOLOG SUBFAMILY A MEMBER 3, MITOCHONDRIAL"/>
    <property type="match status" value="1"/>
</dbReference>
<dbReference type="AlphaFoldDB" id="A0A9Q8QBD3"/>
<keyword evidence="1" id="KW-0143">Chaperone</keyword>
<evidence type="ECO:0000313" key="7">
    <source>
        <dbReference type="Proteomes" id="UP000829364"/>
    </source>
</evidence>
<name>A0A9Q8QBD3_9HYPO</name>
<proteinExistence type="predicted"/>
<feature type="transmembrane region" description="Helical" evidence="3">
    <location>
        <begin position="290"/>
        <end position="312"/>
    </location>
</feature>
<dbReference type="PROSITE" id="PS50076">
    <property type="entry name" value="DNAJ_2"/>
    <property type="match status" value="1"/>
</dbReference>
<evidence type="ECO:0000256" key="3">
    <source>
        <dbReference type="SAM" id="Phobius"/>
    </source>
</evidence>
<dbReference type="SUPFAM" id="SSF46565">
    <property type="entry name" value="Chaperone J-domain"/>
    <property type="match status" value="1"/>
</dbReference>
<dbReference type="Gene3D" id="1.10.287.110">
    <property type="entry name" value="DnaJ domain"/>
    <property type="match status" value="1"/>
</dbReference>
<feature type="domain" description="J" evidence="5">
    <location>
        <begin position="58"/>
        <end position="123"/>
    </location>
</feature>
<evidence type="ECO:0000259" key="5">
    <source>
        <dbReference type="PROSITE" id="PS50076"/>
    </source>
</evidence>
<dbReference type="Proteomes" id="UP000829364">
    <property type="component" value="Chromosome 2"/>
</dbReference>
<reference evidence="6" key="1">
    <citation type="submission" date="2021-11" db="EMBL/GenBank/DDBJ databases">
        <title>Purpureocillium_takamizusanense_genome.</title>
        <authorList>
            <person name="Nguyen N.-H."/>
        </authorList>
    </citation>
    <scope>NUCLEOTIDE SEQUENCE</scope>
    <source>
        <strain evidence="6">PT3</strain>
    </source>
</reference>
<gene>
    <name evidence="6" type="ORF">JDV02_002336</name>
</gene>